<dbReference type="Bgee" id="FBgn0194289">
    <property type="expression patterns" value="Expressed in multicellular organism and 1 other cell type or tissue"/>
</dbReference>
<feature type="transmembrane region" description="Helical" evidence="8">
    <location>
        <begin position="12"/>
        <end position="34"/>
    </location>
</feature>
<dbReference type="Proteomes" id="UP000035880">
    <property type="component" value="Chromosome 2L"/>
</dbReference>
<organism evidence="9">
    <name type="scientific">Drosophila simulans</name>
    <name type="common">Fruit fly</name>
    <dbReference type="NCBI Taxonomy" id="7240"/>
    <lineage>
        <taxon>Eukaryota</taxon>
        <taxon>Metazoa</taxon>
        <taxon>Ecdysozoa</taxon>
        <taxon>Arthropoda</taxon>
        <taxon>Hexapoda</taxon>
        <taxon>Insecta</taxon>
        <taxon>Pterygota</taxon>
        <taxon>Neoptera</taxon>
        <taxon>Endopterygota</taxon>
        <taxon>Diptera</taxon>
        <taxon>Brachycera</taxon>
        <taxon>Muscomorpha</taxon>
        <taxon>Ephydroidea</taxon>
        <taxon>Drosophilidae</taxon>
        <taxon>Drosophila</taxon>
        <taxon>Sophophora</taxon>
    </lineage>
</organism>
<evidence type="ECO:0000256" key="7">
    <source>
        <dbReference type="ARBA" id="ARBA00023224"/>
    </source>
</evidence>
<evidence type="ECO:0000256" key="5">
    <source>
        <dbReference type="ARBA" id="ARBA00023136"/>
    </source>
</evidence>
<dbReference type="AlphaFoldDB" id="A0A0J9QUR3"/>
<comment type="similarity">
    <text evidence="8">Belongs to the insect chemoreceptor superfamily. Gustatory receptor (GR) family.</text>
</comment>
<dbReference type="KEGG" id="dsi:Dsimw501_GD22895"/>
<dbReference type="GO" id="GO:0005886">
    <property type="term" value="C:plasma membrane"/>
    <property type="evidence" value="ECO:0007669"/>
    <property type="project" value="UniProtKB-SubCell"/>
</dbReference>
<feature type="transmembrane region" description="Helical" evidence="8">
    <location>
        <begin position="171"/>
        <end position="190"/>
    </location>
</feature>
<comment type="subcellular location">
    <subcellularLocation>
        <location evidence="1 8">Cell membrane</location>
        <topology evidence="1 8">Multi-pass membrane protein</topology>
    </subcellularLocation>
</comment>
<dbReference type="InterPro" id="IPR013604">
    <property type="entry name" value="7TM_chemorcpt"/>
</dbReference>
<dbReference type="OrthoDB" id="8067175at2759"/>
<gene>
    <name evidence="9" type="primary">Dsim\GD22895</name>
    <name evidence="9" type="ORF">Dsimw501_GD22895</name>
</gene>
<dbReference type="GO" id="GO:0043025">
    <property type="term" value="C:neuronal cell body"/>
    <property type="evidence" value="ECO:0007669"/>
    <property type="project" value="TreeGrafter"/>
</dbReference>
<reference evidence="9" key="2">
    <citation type="submission" date="2014-06" db="EMBL/GenBank/DDBJ databases">
        <authorList>
            <person name="Hu T."/>
            <person name="Eisen M.B."/>
            <person name="Thornton K.R."/>
            <person name="Andolfatto P."/>
        </authorList>
    </citation>
    <scope>NUCLEOTIDE SEQUENCE</scope>
    <source>
        <strain evidence="9">W501</strain>
    </source>
</reference>
<keyword evidence="4 8" id="KW-1133">Transmembrane helix</keyword>
<dbReference type="EMBL" id="CM002910">
    <property type="protein sequence ID" value="KMY87519.1"/>
    <property type="molecule type" value="Genomic_DNA"/>
</dbReference>
<evidence type="ECO:0000256" key="6">
    <source>
        <dbReference type="ARBA" id="ARBA00023170"/>
    </source>
</evidence>
<comment type="function">
    <text evidence="8">Gustatory receptor which mediates acceptance or avoidance behavior, depending on its substrates.</text>
</comment>
<evidence type="ECO:0000313" key="9">
    <source>
        <dbReference type="EMBL" id="KMY87519.1"/>
    </source>
</evidence>
<feature type="transmembrane region" description="Helical" evidence="8">
    <location>
        <begin position="361"/>
        <end position="385"/>
    </location>
</feature>
<keyword evidence="2 8" id="KW-1003">Cell membrane</keyword>
<evidence type="ECO:0000256" key="3">
    <source>
        <dbReference type="ARBA" id="ARBA00022692"/>
    </source>
</evidence>
<dbReference type="GO" id="GO:0030425">
    <property type="term" value="C:dendrite"/>
    <property type="evidence" value="ECO:0007669"/>
    <property type="project" value="TreeGrafter"/>
</dbReference>
<feature type="transmembrane region" description="Helical" evidence="8">
    <location>
        <begin position="244"/>
        <end position="267"/>
    </location>
</feature>
<reference evidence="9" key="1">
    <citation type="journal article" date="2013" name="Genome Res.">
        <title>A second-generation assembly of the Drosophila simulans genome provides new insights into patterns of lineage-specific divergence.</title>
        <authorList>
            <person name="Hu T.T."/>
            <person name="Eisen M.B."/>
            <person name="Thornton K.R."/>
            <person name="Andolfatto P."/>
        </authorList>
    </citation>
    <scope>NUCLEOTIDE SEQUENCE [LARGE SCALE GENOMIC DNA]</scope>
    <source>
        <strain evidence="9">W501</strain>
    </source>
</reference>
<sequence length="394" mass="46071">MFQPRRGFSCHLAWFMLQTTLYASWLLGLFPFTFDSRRKQLKRSRWLLLYGFILNSLAMCLALSSHLASKQRRKYNAFERNPLLEKIYLQFEVTAFLTISVLLLMNVWKSNTVREIANELLTLEGQVKDLLTPKNCPNFNCFVIKKHVAVIGQLMISIYFCLRQENSYPKILKILCCLPSVGSQLIIMHFHTEIILVYRYVWLVNETLEGSNHLSSSRIRALASLYDRLLKLSELVVASNDLQLILMLTIYLIGNTVQIFFLIVLGVSMNMRYIYLVASPQLILNIWDFWLNIVVCDLAGKCGDQTSKVLKLFTDLEHDDEEVERSVSIWKQSGNELNISLFRQLNEFAWLCTHRKFRFQLCGLFSINYNMGFQMIITSFLYLVYLVQFDFMNL</sequence>
<feature type="transmembrane region" description="Helical" evidence="8">
    <location>
        <begin position="46"/>
        <end position="67"/>
    </location>
</feature>
<feature type="transmembrane region" description="Helical" evidence="8">
    <location>
        <begin position="87"/>
        <end position="108"/>
    </location>
</feature>
<dbReference type="PANTHER" id="PTHR21143:SF131">
    <property type="entry name" value="GUSTATORY AND ODORANT RECEPTOR 63A-RELATED"/>
    <property type="match status" value="1"/>
</dbReference>
<protein>
    <recommendedName>
        <fullName evidence="8">Gustatory receptor</fullName>
    </recommendedName>
</protein>
<evidence type="ECO:0000256" key="1">
    <source>
        <dbReference type="ARBA" id="ARBA00004651"/>
    </source>
</evidence>
<keyword evidence="3 8" id="KW-0812">Transmembrane</keyword>
<keyword evidence="7 8" id="KW-0807">Transducer</keyword>
<evidence type="ECO:0000256" key="4">
    <source>
        <dbReference type="ARBA" id="ARBA00022989"/>
    </source>
</evidence>
<evidence type="ECO:0000256" key="8">
    <source>
        <dbReference type="RuleBase" id="RU363108"/>
    </source>
</evidence>
<proteinExistence type="inferred from homology"/>
<keyword evidence="5 8" id="KW-0472">Membrane</keyword>
<keyword evidence="6 8" id="KW-0675">Receptor</keyword>
<evidence type="ECO:0000256" key="2">
    <source>
        <dbReference type="ARBA" id="ARBA00022475"/>
    </source>
</evidence>
<reference evidence="9" key="3">
    <citation type="submission" date="2015-04" db="EMBL/GenBank/DDBJ databases">
        <authorList>
            <consortium name="FlyBase"/>
        </authorList>
    </citation>
    <scope>NUCLEOTIDE SEQUENCE</scope>
    <source>
        <strain evidence="9">W501</strain>
    </source>
</reference>
<dbReference type="GO" id="GO:0030424">
    <property type="term" value="C:axon"/>
    <property type="evidence" value="ECO:0007669"/>
    <property type="project" value="TreeGrafter"/>
</dbReference>
<comment type="caution">
    <text evidence="8">Lacks conserved residue(s) required for the propagation of feature annotation.</text>
</comment>
<dbReference type="Pfam" id="PF08395">
    <property type="entry name" value="7tm_7"/>
    <property type="match status" value="2"/>
</dbReference>
<dbReference type="PANTHER" id="PTHR21143">
    <property type="entry name" value="INVERTEBRATE GUSTATORY RECEPTOR"/>
    <property type="match status" value="1"/>
</dbReference>
<dbReference type="GO" id="GO:0007165">
    <property type="term" value="P:signal transduction"/>
    <property type="evidence" value="ECO:0007669"/>
    <property type="project" value="UniProtKB-KW"/>
</dbReference>
<dbReference type="GO" id="GO:0033041">
    <property type="term" value="F:sweet taste receptor activity"/>
    <property type="evidence" value="ECO:0007669"/>
    <property type="project" value="TreeGrafter"/>
</dbReference>
<accession>A0A0J9QUR3</accession>
<name>A0A0J9QUR3_DROSI</name>